<organism evidence="2 3">
    <name type="scientific">Aquifex aeolicus</name>
    <dbReference type="NCBI Taxonomy" id="63363"/>
    <lineage>
        <taxon>Bacteria</taxon>
        <taxon>Pseudomonadati</taxon>
        <taxon>Aquificota</taxon>
        <taxon>Aquificia</taxon>
        <taxon>Aquificales</taxon>
        <taxon>Aquificaceae</taxon>
        <taxon>Aquifex</taxon>
    </lineage>
</organism>
<accession>A0A9D0YPG7</accession>
<reference evidence="2" key="1">
    <citation type="journal article" date="2020" name="ISME J.">
        <title>Gammaproteobacteria mediating utilization of methyl-, sulfur- and petroleum organic compounds in deep ocean hydrothermal plumes.</title>
        <authorList>
            <person name="Zhou Z."/>
            <person name="Liu Y."/>
            <person name="Pan J."/>
            <person name="Cron B.R."/>
            <person name="Toner B.M."/>
            <person name="Anantharaman K."/>
            <person name="Breier J.A."/>
            <person name="Dick G.J."/>
            <person name="Li M."/>
        </authorList>
    </citation>
    <scope>NUCLEOTIDE SEQUENCE</scope>
    <source>
        <strain evidence="2">SZUA-1501</strain>
    </source>
</reference>
<dbReference type="InterPro" id="IPR002477">
    <property type="entry name" value="Peptidoglycan-bd-like"/>
</dbReference>
<proteinExistence type="predicted"/>
<comment type="caution">
    <text evidence="2">The sequence shown here is derived from an EMBL/GenBank/DDBJ whole genome shotgun (WGS) entry which is preliminary data.</text>
</comment>
<evidence type="ECO:0000313" key="3">
    <source>
        <dbReference type="Proteomes" id="UP000606463"/>
    </source>
</evidence>
<dbReference type="InterPro" id="IPR036365">
    <property type="entry name" value="PGBD-like_sf"/>
</dbReference>
<dbReference type="Gene3D" id="1.10.101.10">
    <property type="entry name" value="PGBD-like superfamily/PGBD"/>
    <property type="match status" value="1"/>
</dbReference>
<dbReference type="Proteomes" id="UP000606463">
    <property type="component" value="Unassembled WGS sequence"/>
</dbReference>
<dbReference type="AlphaFoldDB" id="A0A9D0YPG7"/>
<feature type="domain" description="Peptidoglycan binding-like" evidence="1">
    <location>
        <begin position="297"/>
        <end position="350"/>
    </location>
</feature>
<protein>
    <submittedName>
        <fullName evidence="2">Peptidoglycan-binding protein</fullName>
    </submittedName>
</protein>
<evidence type="ECO:0000313" key="2">
    <source>
        <dbReference type="EMBL" id="HIP98068.1"/>
    </source>
</evidence>
<name>A0A9D0YPG7_AQUAO</name>
<dbReference type="SUPFAM" id="SSF47090">
    <property type="entry name" value="PGBD-like"/>
    <property type="match status" value="1"/>
</dbReference>
<sequence>MERPNLVAIFCCGIFVSGGITNAVQVLPSCDDGGYLLFQDEEACFKSEIQKEQKTSKENRLPVDEFSKEAPKAENLSTKGIKQDKTVVKRTETTYTDWGPYKEKSPQELLQIIKSLIKEKSPVVSYPQNAPVGCCYGKLVKPPTYKKITVKYIKEDGGLKVKIKEAQFKEIEKKILVRPPYHKIEVIPPKYEVKTEKILLAPSRPIWTYENGVYCKVEVPAEYITVTRKVLVEPPKCKKILVPAEYKIIKIKELVRDATCTKEPMPPKYDVKSKTFMVKGPEVIWDAILCDVNLKPEEIKIIQRKLKELGYYKGTINGKLDEDTMAAVVKFQVDHNLPAGNISIETLQAMGLNNLAKNYEICEVKNLK</sequence>
<gene>
    <name evidence="2" type="ORF">EYH37_01700</name>
</gene>
<dbReference type="Pfam" id="PF01471">
    <property type="entry name" value="PG_binding_1"/>
    <property type="match status" value="1"/>
</dbReference>
<dbReference type="EMBL" id="DQVE01000015">
    <property type="protein sequence ID" value="HIP98068.1"/>
    <property type="molecule type" value="Genomic_DNA"/>
</dbReference>
<dbReference type="InterPro" id="IPR036366">
    <property type="entry name" value="PGBDSf"/>
</dbReference>
<evidence type="ECO:0000259" key="1">
    <source>
        <dbReference type="Pfam" id="PF01471"/>
    </source>
</evidence>